<dbReference type="Proteomes" id="UP000251960">
    <property type="component" value="Chromosome 2"/>
</dbReference>
<dbReference type="InterPro" id="IPR046357">
    <property type="entry name" value="PPIase_dom_sf"/>
</dbReference>
<dbReference type="Pfam" id="PF00254">
    <property type="entry name" value="FKBP_C"/>
    <property type="match status" value="1"/>
</dbReference>
<proteinExistence type="predicted"/>
<comment type="catalytic activity">
    <reaction evidence="1">
        <text>[protein]-peptidylproline (omega=180) = [protein]-peptidylproline (omega=0)</text>
        <dbReference type="Rhea" id="RHEA:16237"/>
        <dbReference type="Rhea" id="RHEA-COMP:10747"/>
        <dbReference type="Rhea" id="RHEA-COMP:10748"/>
        <dbReference type="ChEBI" id="CHEBI:83833"/>
        <dbReference type="ChEBI" id="CHEBI:83834"/>
        <dbReference type="EC" id="5.2.1.8"/>
    </reaction>
</comment>
<comment type="caution">
    <text evidence="8">The sequence shown here is derived from an EMBL/GenBank/DDBJ whole genome shotgun (WGS) entry which is preliminary data.</text>
</comment>
<dbReference type="AlphaFoldDB" id="A0A3L6FZF5"/>
<evidence type="ECO:0000256" key="3">
    <source>
        <dbReference type="ARBA" id="ARBA00023110"/>
    </source>
</evidence>
<feature type="domain" description="PPIase FKBP-type" evidence="7">
    <location>
        <begin position="91"/>
        <end position="137"/>
    </location>
</feature>
<keyword evidence="3" id="KW-0697">Rotamase</keyword>
<protein>
    <recommendedName>
        <fullName evidence="2">peptidylprolyl isomerase</fullName>
        <ecNumber evidence="2">5.2.1.8</ecNumber>
    </recommendedName>
    <alternativeName>
        <fullName evidence="5">Rotamase</fullName>
    </alternativeName>
</protein>
<dbReference type="ExpressionAtlas" id="A0A3L6FZF5">
    <property type="expression patterns" value="baseline and differential"/>
</dbReference>
<reference evidence="8" key="1">
    <citation type="journal article" date="2018" name="Nat. Genet.">
        <title>Extensive intraspecific gene order and gene structural variations between Mo17 and other maize genomes.</title>
        <authorList>
            <person name="Sun S."/>
            <person name="Zhou Y."/>
            <person name="Chen J."/>
            <person name="Shi J."/>
            <person name="Zhao H."/>
            <person name="Zhao H."/>
            <person name="Song W."/>
            <person name="Zhang M."/>
            <person name="Cui Y."/>
            <person name="Dong X."/>
            <person name="Liu H."/>
            <person name="Ma X."/>
            <person name="Jiao Y."/>
            <person name="Wang B."/>
            <person name="Wei X."/>
            <person name="Stein J.C."/>
            <person name="Glaubitz J.C."/>
            <person name="Lu F."/>
            <person name="Yu G."/>
            <person name="Liang C."/>
            <person name="Fengler K."/>
            <person name="Li B."/>
            <person name="Rafalski A."/>
            <person name="Schnable P.S."/>
            <person name="Ware D.H."/>
            <person name="Buckler E.S."/>
            <person name="Lai J."/>
        </authorList>
    </citation>
    <scope>NUCLEOTIDE SEQUENCE [LARGE SCALE GENOMIC DNA]</scope>
    <source>
        <tissue evidence="8">Seedling</tissue>
    </source>
</reference>
<dbReference type="GO" id="GO:0003755">
    <property type="term" value="F:peptidyl-prolyl cis-trans isomerase activity"/>
    <property type="evidence" value="ECO:0007669"/>
    <property type="project" value="UniProtKB-KW"/>
</dbReference>
<evidence type="ECO:0000256" key="6">
    <source>
        <dbReference type="SAM" id="MobiDB-lite"/>
    </source>
</evidence>
<name>A0A3L6FZF5_MAIZE</name>
<evidence type="ECO:0000313" key="8">
    <source>
        <dbReference type="EMBL" id="PWZ39913.1"/>
    </source>
</evidence>
<feature type="region of interest" description="Disordered" evidence="6">
    <location>
        <begin position="40"/>
        <end position="68"/>
    </location>
</feature>
<organism evidence="8">
    <name type="scientific">Zea mays</name>
    <name type="common">Maize</name>
    <dbReference type="NCBI Taxonomy" id="4577"/>
    <lineage>
        <taxon>Eukaryota</taxon>
        <taxon>Viridiplantae</taxon>
        <taxon>Streptophyta</taxon>
        <taxon>Embryophyta</taxon>
        <taxon>Tracheophyta</taxon>
        <taxon>Spermatophyta</taxon>
        <taxon>Magnoliopsida</taxon>
        <taxon>Liliopsida</taxon>
        <taxon>Poales</taxon>
        <taxon>Poaceae</taxon>
        <taxon>PACMAD clade</taxon>
        <taxon>Panicoideae</taxon>
        <taxon>Andropogonodae</taxon>
        <taxon>Andropogoneae</taxon>
        <taxon>Tripsacinae</taxon>
        <taxon>Zea</taxon>
    </lineage>
</organism>
<dbReference type="SUPFAM" id="SSF54534">
    <property type="entry name" value="FKBP-like"/>
    <property type="match status" value="1"/>
</dbReference>
<evidence type="ECO:0000256" key="2">
    <source>
        <dbReference type="ARBA" id="ARBA00013194"/>
    </source>
</evidence>
<keyword evidence="4 8" id="KW-0413">Isomerase</keyword>
<dbReference type="PANTHER" id="PTHR43811">
    <property type="entry name" value="FKBP-TYPE PEPTIDYL-PROLYL CIS-TRANS ISOMERASE FKPA"/>
    <property type="match status" value="1"/>
</dbReference>
<evidence type="ECO:0000259" key="7">
    <source>
        <dbReference type="Pfam" id="PF00254"/>
    </source>
</evidence>
<evidence type="ECO:0000256" key="5">
    <source>
        <dbReference type="ARBA" id="ARBA00029569"/>
    </source>
</evidence>
<dbReference type="InterPro" id="IPR001179">
    <property type="entry name" value="PPIase_FKBP_dom"/>
</dbReference>
<dbReference type="EC" id="5.2.1.8" evidence="2"/>
<dbReference type="PANTHER" id="PTHR43811:SF19">
    <property type="entry name" value="39 KDA FK506-BINDING NUCLEAR PROTEIN"/>
    <property type="match status" value="1"/>
</dbReference>
<gene>
    <name evidence="8" type="primary">FKBP53_2</name>
    <name evidence="8" type="ORF">Zm00014a_013423</name>
</gene>
<sequence>MWELCQTPPKDDAIPFDNVLHQNSLIKTMRRQVHMTLVKRTRKRRAHDINRSENQATTGLGESDNKEPLQTRTFANGMITQEVEMGKPDGKKATHGKKVSVKYIGKLKDDNIFYSNVSGRHFESRLGVGQVSGWDVGHMYYIFAFIMVLNTITD</sequence>
<dbReference type="EMBL" id="NCVQ01000003">
    <property type="protein sequence ID" value="PWZ39913.1"/>
    <property type="molecule type" value="Genomic_DNA"/>
</dbReference>
<accession>A0A3L6FZF5</accession>
<evidence type="ECO:0000256" key="1">
    <source>
        <dbReference type="ARBA" id="ARBA00000971"/>
    </source>
</evidence>
<dbReference type="Gene3D" id="3.10.50.40">
    <property type="match status" value="1"/>
</dbReference>
<evidence type="ECO:0000256" key="4">
    <source>
        <dbReference type="ARBA" id="ARBA00023235"/>
    </source>
</evidence>